<dbReference type="OMA" id="IWISINN"/>
<gene>
    <name evidence="22" type="ORF">L798_02436</name>
</gene>
<comment type="catalytic activity">
    <reaction evidence="21">
        <text>resolvin E1 + NAD(+) = 18-oxo-resolvin E1 + NADH + H(+)</text>
        <dbReference type="Rhea" id="RHEA:49244"/>
        <dbReference type="ChEBI" id="CHEBI:15378"/>
        <dbReference type="ChEBI" id="CHEBI:57540"/>
        <dbReference type="ChEBI" id="CHEBI:57945"/>
        <dbReference type="ChEBI" id="CHEBI:91000"/>
        <dbReference type="ChEBI" id="CHEBI:91001"/>
    </reaction>
    <physiologicalReaction direction="left-to-right" evidence="21">
        <dbReference type="Rhea" id="RHEA:49245"/>
    </physiologicalReaction>
</comment>
<comment type="catalytic activity">
    <reaction evidence="13">
        <text>(11R)-hydroxy-(5Z,8Z,12E,14Z)-eicosatetraenoate + NAD(+) = 11-oxo-(5Z,8Z,12E,14Z)-eicosatetraenoate + NADH + H(+)</text>
        <dbReference type="Rhea" id="RHEA:48640"/>
        <dbReference type="ChEBI" id="CHEBI:15378"/>
        <dbReference type="ChEBI" id="CHEBI:57540"/>
        <dbReference type="ChEBI" id="CHEBI:57945"/>
        <dbReference type="ChEBI" id="CHEBI:78836"/>
        <dbReference type="ChEBI" id="CHEBI:90697"/>
    </reaction>
    <physiologicalReaction direction="left-to-right" evidence="13">
        <dbReference type="Rhea" id="RHEA:48641"/>
    </physiologicalReaction>
</comment>
<dbReference type="PANTHER" id="PTHR44229:SF4">
    <property type="entry name" value="15-HYDROXYPROSTAGLANDIN DEHYDROGENASE [NAD(+)]"/>
    <property type="match status" value="1"/>
</dbReference>
<evidence type="ECO:0000256" key="19">
    <source>
        <dbReference type="ARBA" id="ARBA00048921"/>
    </source>
</evidence>
<reference evidence="22 23" key="1">
    <citation type="journal article" date="2014" name="Nat. Commun.">
        <title>Molecular traces of alternative social organization in a termite genome.</title>
        <authorList>
            <person name="Terrapon N."/>
            <person name="Li C."/>
            <person name="Robertson H.M."/>
            <person name="Ji L."/>
            <person name="Meng X."/>
            <person name="Booth W."/>
            <person name="Chen Z."/>
            <person name="Childers C.P."/>
            <person name="Glastad K.M."/>
            <person name="Gokhale K."/>
            <person name="Gowin J."/>
            <person name="Gronenberg W."/>
            <person name="Hermansen R.A."/>
            <person name="Hu H."/>
            <person name="Hunt B.G."/>
            <person name="Huylmans A.K."/>
            <person name="Khalil S.M."/>
            <person name="Mitchell R.D."/>
            <person name="Munoz-Torres M.C."/>
            <person name="Mustard J.A."/>
            <person name="Pan H."/>
            <person name="Reese J.T."/>
            <person name="Scharf M.E."/>
            <person name="Sun F."/>
            <person name="Vogel H."/>
            <person name="Xiao J."/>
            <person name="Yang W."/>
            <person name="Yang Z."/>
            <person name="Yang Z."/>
            <person name="Zhou J."/>
            <person name="Zhu J."/>
            <person name="Brent C.S."/>
            <person name="Elsik C.G."/>
            <person name="Goodisman M.A."/>
            <person name="Liberles D.A."/>
            <person name="Roe R.M."/>
            <person name="Vargo E.L."/>
            <person name="Vilcinskas A."/>
            <person name="Wang J."/>
            <person name="Bornberg-Bauer E."/>
            <person name="Korb J."/>
            <person name="Zhang G."/>
            <person name="Liebig J."/>
        </authorList>
    </citation>
    <scope>NUCLEOTIDE SEQUENCE [LARGE SCALE GENOMIC DNA]</scope>
    <source>
        <tissue evidence="22">Whole organism</tissue>
    </source>
</reference>
<dbReference type="PRINTS" id="PR00081">
    <property type="entry name" value="GDHRDH"/>
</dbReference>
<dbReference type="EMBL" id="KK853385">
    <property type="protein sequence ID" value="KDR07984.1"/>
    <property type="molecule type" value="Genomic_DNA"/>
</dbReference>
<evidence type="ECO:0000256" key="4">
    <source>
        <dbReference type="ARBA" id="ARBA00039060"/>
    </source>
</evidence>
<name>A0A067QUR3_ZOONE</name>
<evidence type="ECO:0000256" key="9">
    <source>
        <dbReference type="ARBA" id="ARBA00047325"/>
    </source>
</evidence>
<evidence type="ECO:0000256" key="18">
    <source>
        <dbReference type="ARBA" id="ARBA00048739"/>
    </source>
</evidence>
<dbReference type="GO" id="GO:0016404">
    <property type="term" value="F:15-hydroxyprostaglandin dehydrogenase (NAD+) activity"/>
    <property type="evidence" value="ECO:0007669"/>
    <property type="project" value="UniProtKB-EC"/>
</dbReference>
<evidence type="ECO:0000256" key="10">
    <source>
        <dbReference type="ARBA" id="ARBA00047672"/>
    </source>
</evidence>
<sequence>MALKYMDKSAGGKGGIVVNMSSIAGLGSETYVSAIHNATQSAVIELSRAFGSDNFYQTTGVRVMVICPGYTESEIIPHDQQQLLAMLYKDEWVDDFYNLIQRLSPQQKAENVGKGVLHMIREGTPGSIWISINNKPAYQIEIPQYEKLRV</sequence>
<comment type="catalytic activity">
    <reaction evidence="19">
        <text>resolvin D2 + NAD(+) = 16-oxoresolvin D2 + NADH + H(+)</text>
        <dbReference type="Rhea" id="RHEA:53588"/>
        <dbReference type="ChEBI" id="CHEBI:15378"/>
        <dbReference type="ChEBI" id="CHEBI:57540"/>
        <dbReference type="ChEBI" id="CHEBI:57945"/>
        <dbReference type="ChEBI" id="CHEBI:133367"/>
        <dbReference type="ChEBI" id="CHEBI:137498"/>
    </reaction>
    <physiologicalReaction direction="left-to-right" evidence="19">
        <dbReference type="Rhea" id="RHEA:53589"/>
    </physiologicalReaction>
</comment>
<comment type="catalytic activity">
    <reaction evidence="10">
        <text>resolvin D1 + NAD(+) = 8-oxoresolvin D1 + NADH + H(+)</text>
        <dbReference type="Rhea" id="RHEA:50124"/>
        <dbReference type="ChEBI" id="CHEBI:15378"/>
        <dbReference type="ChEBI" id="CHEBI:57540"/>
        <dbReference type="ChEBI" id="CHEBI:57945"/>
        <dbReference type="ChEBI" id="CHEBI:132079"/>
        <dbReference type="ChEBI" id="CHEBI:132080"/>
    </reaction>
    <physiologicalReaction direction="left-to-right" evidence="10">
        <dbReference type="Rhea" id="RHEA:50125"/>
    </physiologicalReaction>
</comment>
<evidence type="ECO:0000256" key="2">
    <source>
        <dbReference type="ARBA" id="ARBA00023002"/>
    </source>
</evidence>
<dbReference type="InterPro" id="IPR036291">
    <property type="entry name" value="NAD(P)-bd_dom_sf"/>
</dbReference>
<dbReference type="Gene3D" id="3.40.50.720">
    <property type="entry name" value="NAD(P)-binding Rossmann-like Domain"/>
    <property type="match status" value="1"/>
</dbReference>
<evidence type="ECO:0000256" key="17">
    <source>
        <dbReference type="ARBA" id="ARBA00048611"/>
    </source>
</evidence>
<comment type="catalytic activity">
    <reaction evidence="20">
        <text>(15S)-hydroxy-(5Z,8Z,11Z,13E)-eicosatetraenoate + NAD(+) = 15-oxo-(5Z,8Z,11Z,13E)-eicosatetraenoate + NADH + H(+)</text>
        <dbReference type="Rhea" id="RHEA:23260"/>
        <dbReference type="ChEBI" id="CHEBI:15378"/>
        <dbReference type="ChEBI" id="CHEBI:57409"/>
        <dbReference type="ChEBI" id="CHEBI:57410"/>
        <dbReference type="ChEBI" id="CHEBI:57540"/>
        <dbReference type="ChEBI" id="CHEBI:57945"/>
        <dbReference type="EC" id="1.1.1.232"/>
    </reaction>
    <physiologicalReaction direction="left-to-right" evidence="20">
        <dbReference type="Rhea" id="RHEA:23261"/>
    </physiologicalReaction>
</comment>
<dbReference type="eggNOG" id="KOG4169">
    <property type="taxonomic scope" value="Eukaryota"/>
</dbReference>
<comment type="catalytic activity">
    <reaction evidence="18">
        <text>prostaglandin E2 + NAD(+) = 15-oxoprostaglandin E2 + NADH + H(+)</text>
        <dbReference type="Rhea" id="RHEA:11876"/>
        <dbReference type="ChEBI" id="CHEBI:15378"/>
        <dbReference type="ChEBI" id="CHEBI:57400"/>
        <dbReference type="ChEBI" id="CHEBI:57540"/>
        <dbReference type="ChEBI" id="CHEBI:57945"/>
        <dbReference type="ChEBI" id="CHEBI:606564"/>
        <dbReference type="EC" id="1.1.1.141"/>
    </reaction>
    <physiologicalReaction direction="left-to-right" evidence="18">
        <dbReference type="Rhea" id="RHEA:11877"/>
    </physiologicalReaction>
</comment>
<comment type="catalytic activity">
    <reaction evidence="11">
        <text>14-hydroxy-(4Z,7Z,10Z,12E,16Z,19Z)-docosahexaenoate + NAD(+) = 14-oxo-(4Z,7Z,10Z,12E,16Z,19Z)-docosahexaenoate + NADH + H(+)</text>
        <dbReference type="Rhea" id="RHEA:48952"/>
        <dbReference type="ChEBI" id="CHEBI:15378"/>
        <dbReference type="ChEBI" id="CHEBI:57540"/>
        <dbReference type="ChEBI" id="CHEBI:57945"/>
        <dbReference type="ChEBI" id="CHEBI:90866"/>
        <dbReference type="ChEBI" id="CHEBI:90867"/>
    </reaction>
    <physiologicalReaction direction="left-to-right" evidence="11">
        <dbReference type="Rhea" id="RHEA:48953"/>
    </physiologicalReaction>
</comment>
<dbReference type="STRING" id="136037.A0A067QUR3"/>
<accession>A0A067QUR3</accession>
<organism evidence="22 23">
    <name type="scientific">Zootermopsis nevadensis</name>
    <name type="common">Dampwood termite</name>
    <dbReference type="NCBI Taxonomy" id="136037"/>
    <lineage>
        <taxon>Eukaryota</taxon>
        <taxon>Metazoa</taxon>
        <taxon>Ecdysozoa</taxon>
        <taxon>Arthropoda</taxon>
        <taxon>Hexapoda</taxon>
        <taxon>Insecta</taxon>
        <taxon>Pterygota</taxon>
        <taxon>Neoptera</taxon>
        <taxon>Polyneoptera</taxon>
        <taxon>Dictyoptera</taxon>
        <taxon>Blattodea</taxon>
        <taxon>Blattoidea</taxon>
        <taxon>Termitoidae</taxon>
        <taxon>Termopsidae</taxon>
        <taxon>Zootermopsis</taxon>
    </lineage>
</organism>
<evidence type="ECO:0000256" key="15">
    <source>
        <dbReference type="ARBA" id="ARBA00048393"/>
    </source>
</evidence>
<dbReference type="Proteomes" id="UP000027135">
    <property type="component" value="Unassembled WGS sequence"/>
</dbReference>
<evidence type="ECO:0000256" key="8">
    <source>
        <dbReference type="ARBA" id="ARBA00045705"/>
    </source>
</evidence>
<evidence type="ECO:0000256" key="11">
    <source>
        <dbReference type="ARBA" id="ARBA00048008"/>
    </source>
</evidence>
<evidence type="ECO:0000256" key="14">
    <source>
        <dbReference type="ARBA" id="ARBA00048170"/>
    </source>
</evidence>
<comment type="similarity">
    <text evidence="1">Belongs to the short-chain dehydrogenases/reductases (SDR) family.</text>
</comment>
<dbReference type="SUPFAM" id="SSF51735">
    <property type="entry name" value="NAD(P)-binding Rossmann-fold domains"/>
    <property type="match status" value="1"/>
</dbReference>
<comment type="catalytic activity">
    <reaction evidence="16">
        <text>lipoxin A4 + NAD(+) = 15-oxo-(5S,6R)-dihydroxy-(7E,9E,11Z,13E)-eicosatetraenoate + NADH + H(+)</text>
        <dbReference type="Rhea" id="RHEA:41572"/>
        <dbReference type="ChEBI" id="CHEBI:15378"/>
        <dbReference type="ChEBI" id="CHEBI:57540"/>
        <dbReference type="ChEBI" id="CHEBI:57945"/>
        <dbReference type="ChEBI" id="CHEBI:67026"/>
        <dbReference type="ChEBI" id="CHEBI:78311"/>
    </reaction>
    <physiologicalReaction direction="left-to-right" evidence="16">
        <dbReference type="Rhea" id="RHEA:41573"/>
    </physiologicalReaction>
</comment>
<dbReference type="GO" id="GO:0005737">
    <property type="term" value="C:cytoplasm"/>
    <property type="evidence" value="ECO:0007669"/>
    <property type="project" value="TreeGrafter"/>
</dbReference>
<dbReference type="FunCoup" id="A0A067QUR3">
    <property type="interactions" value="84"/>
</dbReference>
<evidence type="ECO:0000256" key="7">
    <source>
        <dbReference type="ARBA" id="ARBA00042026"/>
    </source>
</evidence>
<evidence type="ECO:0000256" key="6">
    <source>
        <dbReference type="ARBA" id="ARBA00041812"/>
    </source>
</evidence>
<comment type="catalytic activity">
    <reaction evidence="12">
        <text>15-oxo-(5S,6R)-dihydroxy-(7E,9E,11Z)-eicosatrienoate + NADH + H(+) = (5S,6R,15S)-trihydroxy-(7E,9E,11Z)-eicosatrienoate + NAD(+)</text>
        <dbReference type="Rhea" id="RHEA:41596"/>
        <dbReference type="ChEBI" id="CHEBI:15378"/>
        <dbReference type="ChEBI" id="CHEBI:57540"/>
        <dbReference type="ChEBI" id="CHEBI:57945"/>
        <dbReference type="ChEBI" id="CHEBI:78325"/>
        <dbReference type="ChEBI" id="CHEBI:78329"/>
    </reaction>
    <physiologicalReaction direction="left-to-right" evidence="12">
        <dbReference type="Rhea" id="RHEA:41597"/>
    </physiologicalReaction>
</comment>
<evidence type="ECO:0000256" key="13">
    <source>
        <dbReference type="ARBA" id="ARBA00048144"/>
    </source>
</evidence>
<evidence type="ECO:0000256" key="21">
    <source>
        <dbReference type="ARBA" id="ARBA00049188"/>
    </source>
</evidence>
<evidence type="ECO:0000256" key="20">
    <source>
        <dbReference type="ARBA" id="ARBA00049151"/>
    </source>
</evidence>
<dbReference type="EC" id="1.1.1.232" evidence="4"/>
<dbReference type="AlphaFoldDB" id="A0A067QUR3"/>
<evidence type="ECO:0000313" key="22">
    <source>
        <dbReference type="EMBL" id="KDR07984.1"/>
    </source>
</evidence>
<dbReference type="EC" id="1.1.1.141" evidence="3"/>
<keyword evidence="2" id="KW-0560">Oxidoreductase</keyword>
<comment type="catalytic activity">
    <reaction evidence="15">
        <text>resolvin D2 + NAD(+) = 7-oxoresolvin D2 + NADH + H(+)</text>
        <dbReference type="Rhea" id="RHEA:53584"/>
        <dbReference type="ChEBI" id="CHEBI:15378"/>
        <dbReference type="ChEBI" id="CHEBI:57540"/>
        <dbReference type="ChEBI" id="CHEBI:57945"/>
        <dbReference type="ChEBI" id="CHEBI:133367"/>
        <dbReference type="ChEBI" id="CHEBI:137497"/>
    </reaction>
    <physiologicalReaction direction="left-to-right" evidence="15">
        <dbReference type="Rhea" id="RHEA:53585"/>
    </physiologicalReaction>
</comment>
<keyword evidence="23" id="KW-1185">Reference proteome</keyword>
<evidence type="ECO:0000256" key="1">
    <source>
        <dbReference type="ARBA" id="ARBA00006484"/>
    </source>
</evidence>
<dbReference type="Pfam" id="PF00106">
    <property type="entry name" value="adh_short"/>
    <property type="match status" value="1"/>
</dbReference>
<dbReference type="InParanoid" id="A0A067QUR3"/>
<evidence type="ECO:0000313" key="23">
    <source>
        <dbReference type="Proteomes" id="UP000027135"/>
    </source>
</evidence>
<protein>
    <recommendedName>
        <fullName evidence="5">15-hydroxyprostaglandin dehydrogenase [NAD(+)]</fullName>
        <ecNumber evidence="3">1.1.1.141</ecNumber>
        <ecNumber evidence="4">1.1.1.232</ecNumber>
    </recommendedName>
    <alternativeName>
        <fullName evidence="7">Eicosanoid/docosanoid dehydrogenase [NAD(+)]</fullName>
    </alternativeName>
    <alternativeName>
        <fullName evidence="6">Prostaglandin dehydrogenase 1</fullName>
    </alternativeName>
</protein>
<comment type="catalytic activity">
    <reaction evidence="9">
        <text>prostaglandin E1 + NAD(+) = 15-oxoprostaglandin E1 + NADH + H(+)</text>
        <dbReference type="Rhea" id="RHEA:16477"/>
        <dbReference type="ChEBI" id="CHEBI:15378"/>
        <dbReference type="ChEBI" id="CHEBI:57397"/>
        <dbReference type="ChEBI" id="CHEBI:57401"/>
        <dbReference type="ChEBI" id="CHEBI:57540"/>
        <dbReference type="ChEBI" id="CHEBI:57945"/>
    </reaction>
    <physiologicalReaction direction="left-to-right" evidence="9">
        <dbReference type="Rhea" id="RHEA:16478"/>
    </physiologicalReaction>
</comment>
<evidence type="ECO:0000256" key="5">
    <source>
        <dbReference type="ARBA" id="ARBA00040276"/>
    </source>
</evidence>
<dbReference type="GO" id="GO:0047034">
    <property type="term" value="F:15-hydroxyicosatetraenoate dehydrogenase activity"/>
    <property type="evidence" value="ECO:0007669"/>
    <property type="project" value="UniProtKB-EC"/>
</dbReference>
<evidence type="ECO:0000256" key="12">
    <source>
        <dbReference type="ARBA" id="ARBA00048140"/>
    </source>
</evidence>
<comment type="catalytic activity">
    <reaction evidence="14">
        <text>resolvin D1 + NAD(+) = 17-oxoresolvin D1 + NADH + H(+)</text>
        <dbReference type="Rhea" id="RHEA:50128"/>
        <dbReference type="ChEBI" id="CHEBI:15378"/>
        <dbReference type="ChEBI" id="CHEBI:57540"/>
        <dbReference type="ChEBI" id="CHEBI:57945"/>
        <dbReference type="ChEBI" id="CHEBI:132079"/>
        <dbReference type="ChEBI" id="CHEBI:132081"/>
    </reaction>
    <physiologicalReaction direction="left-to-right" evidence="14">
        <dbReference type="Rhea" id="RHEA:50129"/>
    </physiologicalReaction>
</comment>
<proteinExistence type="inferred from homology"/>
<comment type="catalytic activity">
    <reaction evidence="17">
        <text>prostaglandin A1 + NAD(+) = 15-oxo-prostaglandin A1 + NADH + H(+)</text>
        <dbReference type="Rhea" id="RHEA:41263"/>
        <dbReference type="ChEBI" id="CHEBI:15378"/>
        <dbReference type="ChEBI" id="CHEBI:57398"/>
        <dbReference type="ChEBI" id="CHEBI:57540"/>
        <dbReference type="ChEBI" id="CHEBI:57945"/>
        <dbReference type="ChEBI" id="CHEBI:85072"/>
    </reaction>
    <physiologicalReaction direction="left-to-right" evidence="17">
        <dbReference type="Rhea" id="RHEA:41264"/>
    </physiologicalReaction>
</comment>
<dbReference type="InterPro" id="IPR002347">
    <property type="entry name" value="SDR_fam"/>
</dbReference>
<evidence type="ECO:0000256" key="3">
    <source>
        <dbReference type="ARBA" id="ARBA00038968"/>
    </source>
</evidence>
<comment type="function">
    <text evidence="8">Catalyzes the NAD-dependent dehydrogenation (oxidation) of a broad array of hydroxylated polyunsaturated fatty acids (mainly eicosanoids and docosanoids, including prostaglandins, lipoxins and resolvins), yielding their corresponding keto (oxo) metabolites. Decreases the levels of the pro-proliferative prostaglandins such as prostaglandin E2 (whose activity is increased in cancer because of an increase in the expression of cyclooxygenase 2) and generates oxo-fatty acid products that can profoundly influence cell function by abrogating pro-inflammatory cytokine expression. Converts resolvins E1, D1 and D2 to their oxo products, which represents a mode of resolvin inactivation. Resolvin E1 plays important roles during the resolution phase of acute inflammation, while resolvins D1 and D2 have a unique role in obesity-induced adipose inflammation.</text>
</comment>
<evidence type="ECO:0000256" key="16">
    <source>
        <dbReference type="ARBA" id="ARBA00048535"/>
    </source>
</evidence>
<dbReference type="PANTHER" id="PTHR44229">
    <property type="entry name" value="15-HYDROXYPROSTAGLANDIN DEHYDROGENASE [NAD(+)]"/>
    <property type="match status" value="1"/>
</dbReference>